<accession>A0A371XEI3</accession>
<reference evidence="4" key="1">
    <citation type="submission" date="2018-08" db="EMBL/GenBank/DDBJ databases">
        <authorList>
            <person name="Im W.T."/>
        </authorList>
    </citation>
    <scope>NUCLEOTIDE SEQUENCE [LARGE SCALE GENOMIC DNA]</scope>
    <source>
        <strain evidence="4">LA-28</strain>
    </source>
</reference>
<feature type="domain" description="Extensin-like C-terminal" evidence="2">
    <location>
        <begin position="73"/>
        <end position="246"/>
    </location>
</feature>
<dbReference type="AlphaFoldDB" id="A0A371XEI3"/>
<protein>
    <submittedName>
        <fullName evidence="3">Extensin</fullName>
    </submittedName>
</protein>
<evidence type="ECO:0000313" key="4">
    <source>
        <dbReference type="Proteomes" id="UP000262379"/>
    </source>
</evidence>
<sequence>MSTEQMTEPDPEFEQEPDAPMTAEPEEAPAIEPQPAPRQAMVAYPRIPSPVPAEPEAVPLRPRAMPLSSDEVECRQRLRKLGVRYVDLKPIYDSPSCQIAHPIKLQAIGSVEMRPAATLTCAMAASFAAWTRNELVPSSRLRYFSGVQTIHQGSAYSCRRIARSRTMSAHSQGNALDVMALTLNNGKKIDVKKQGLFSFRARGLLNNVRSDGCEYFTTVLGPGYNWDHRNHFHFDLMQRKNGRHACH</sequence>
<feature type="region of interest" description="Disordered" evidence="1">
    <location>
        <begin position="1"/>
        <end position="41"/>
    </location>
</feature>
<feature type="compositionally biased region" description="Acidic residues" evidence="1">
    <location>
        <begin position="7"/>
        <end position="17"/>
    </location>
</feature>
<evidence type="ECO:0000313" key="3">
    <source>
        <dbReference type="EMBL" id="RFC67622.1"/>
    </source>
</evidence>
<dbReference type="InterPro" id="IPR009683">
    <property type="entry name" value="Extensin-like_C"/>
</dbReference>
<keyword evidence="4" id="KW-1185">Reference proteome</keyword>
<dbReference type="EMBL" id="QURN01000007">
    <property type="protein sequence ID" value="RFC67622.1"/>
    <property type="molecule type" value="Genomic_DNA"/>
</dbReference>
<organism evidence="3 4">
    <name type="scientific">Mesorhizobium denitrificans</name>
    <dbReference type="NCBI Taxonomy" id="2294114"/>
    <lineage>
        <taxon>Bacteria</taxon>
        <taxon>Pseudomonadati</taxon>
        <taxon>Pseudomonadota</taxon>
        <taxon>Alphaproteobacteria</taxon>
        <taxon>Hyphomicrobiales</taxon>
        <taxon>Phyllobacteriaceae</taxon>
        <taxon>Mesorhizobium</taxon>
    </lineage>
</organism>
<dbReference type="Proteomes" id="UP000262379">
    <property type="component" value="Unassembled WGS sequence"/>
</dbReference>
<name>A0A371XEI3_9HYPH</name>
<dbReference type="Pfam" id="PF06904">
    <property type="entry name" value="Extensin-like_C"/>
    <property type="match status" value="1"/>
</dbReference>
<evidence type="ECO:0000256" key="1">
    <source>
        <dbReference type="SAM" id="MobiDB-lite"/>
    </source>
</evidence>
<comment type="caution">
    <text evidence="3">The sequence shown here is derived from an EMBL/GenBank/DDBJ whole genome shotgun (WGS) entry which is preliminary data.</text>
</comment>
<evidence type="ECO:0000259" key="2">
    <source>
        <dbReference type="Pfam" id="PF06904"/>
    </source>
</evidence>
<gene>
    <name evidence="3" type="ORF">DY251_11090</name>
</gene>
<proteinExistence type="predicted"/>